<protein>
    <submittedName>
        <fullName evidence="1">Uncharacterized protein</fullName>
    </submittedName>
</protein>
<dbReference type="EMBL" id="RBCJ01000003">
    <property type="protein sequence ID" value="RKN79494.1"/>
    <property type="molecule type" value="Genomic_DNA"/>
</dbReference>
<proteinExistence type="predicted"/>
<dbReference type="Proteomes" id="UP000276603">
    <property type="component" value="Unassembled WGS sequence"/>
</dbReference>
<dbReference type="AlphaFoldDB" id="A0A3B0C5S1"/>
<organism evidence="1 2">
    <name type="scientific">Ulvibacterium marinum</name>
    <dbReference type="NCBI Taxonomy" id="2419782"/>
    <lineage>
        <taxon>Bacteria</taxon>
        <taxon>Pseudomonadati</taxon>
        <taxon>Bacteroidota</taxon>
        <taxon>Flavobacteriia</taxon>
        <taxon>Flavobacteriales</taxon>
        <taxon>Flavobacteriaceae</taxon>
        <taxon>Ulvibacterium</taxon>
    </lineage>
</organism>
<evidence type="ECO:0000313" key="1">
    <source>
        <dbReference type="EMBL" id="RKN79494.1"/>
    </source>
</evidence>
<sequence>MFEAEGNFIIYDKQGPLGSIIKQSLKKTNIKVYRHKKISGIADAVKLKSEVKFLFILFVYNEEYELIDCVRLAKFDIPIVFAPIDKNSHDNLKRVKGIEVMDVSTSKIEYVSQIVDFLKL</sequence>
<gene>
    <name evidence="1" type="ORF">D7Z94_14405</name>
</gene>
<dbReference type="RefSeq" id="WP_120712307.1">
    <property type="nucleotide sequence ID" value="NZ_CANMKH010000001.1"/>
</dbReference>
<keyword evidence="2" id="KW-1185">Reference proteome</keyword>
<accession>A0A3B0C5S1</accession>
<evidence type="ECO:0000313" key="2">
    <source>
        <dbReference type="Proteomes" id="UP000276603"/>
    </source>
</evidence>
<name>A0A3B0C5S1_9FLAO</name>
<reference evidence="1 2" key="1">
    <citation type="submission" date="2018-10" db="EMBL/GenBank/DDBJ databases">
        <title>Ulvibacterium marinum gen. nov., sp. nov., a novel marine bacterium of the family Flavobacteriaceae, isolated from a culture of the green alga Ulva prolifera.</title>
        <authorList>
            <person name="Zhang Z."/>
        </authorList>
    </citation>
    <scope>NUCLEOTIDE SEQUENCE [LARGE SCALE GENOMIC DNA]</scope>
    <source>
        <strain evidence="1 2">CCMM003</strain>
    </source>
</reference>
<comment type="caution">
    <text evidence="1">The sequence shown here is derived from an EMBL/GenBank/DDBJ whole genome shotgun (WGS) entry which is preliminary data.</text>
</comment>
<dbReference type="OrthoDB" id="1374164at2"/>